<dbReference type="SMART" id="SM01152">
    <property type="entry name" value="DUF167"/>
    <property type="match status" value="1"/>
</dbReference>
<name>A0A2M6YU52_9BACT</name>
<proteinExistence type="inferred from homology"/>
<evidence type="ECO:0000313" key="3">
    <source>
        <dbReference type="Proteomes" id="UP000230184"/>
    </source>
</evidence>
<dbReference type="InterPro" id="IPR036591">
    <property type="entry name" value="YggU-like_sf"/>
</dbReference>
<gene>
    <name evidence="2" type="ORF">COT02_02880</name>
</gene>
<dbReference type="Gene3D" id="3.30.1200.10">
    <property type="entry name" value="YggU-like"/>
    <property type="match status" value="1"/>
</dbReference>
<dbReference type="Proteomes" id="UP000230184">
    <property type="component" value="Unassembled WGS sequence"/>
</dbReference>
<reference evidence="3" key="1">
    <citation type="submission" date="2017-09" db="EMBL/GenBank/DDBJ databases">
        <title>Depth-based differentiation of microbial function through sediment-hosted aquifers and enrichment of novel symbionts in the deep terrestrial subsurface.</title>
        <authorList>
            <person name="Probst A.J."/>
            <person name="Ladd B."/>
            <person name="Jarett J.K."/>
            <person name="Geller-Mcgrath D.E."/>
            <person name="Sieber C.M.K."/>
            <person name="Emerson J.B."/>
            <person name="Anantharaman K."/>
            <person name="Thomas B.C."/>
            <person name="Malmstrom R."/>
            <person name="Stieglmeier M."/>
            <person name="Klingl A."/>
            <person name="Woyke T."/>
            <person name="Ryan C.M."/>
            <person name="Banfield J.F."/>
        </authorList>
    </citation>
    <scope>NUCLEOTIDE SEQUENCE [LARGE SCALE GENOMIC DNA]</scope>
</reference>
<evidence type="ECO:0000256" key="1">
    <source>
        <dbReference type="ARBA" id="ARBA00010364"/>
    </source>
</evidence>
<dbReference type="AlphaFoldDB" id="A0A2M6YU52"/>
<comment type="similarity">
    <text evidence="1">Belongs to the UPF0235 family.</text>
</comment>
<dbReference type="InterPro" id="IPR003746">
    <property type="entry name" value="DUF167"/>
</dbReference>
<dbReference type="GO" id="GO:0005737">
    <property type="term" value="C:cytoplasm"/>
    <property type="evidence" value="ECO:0007669"/>
    <property type="project" value="TreeGrafter"/>
</dbReference>
<dbReference type="PANTHER" id="PTHR13420">
    <property type="entry name" value="UPF0235 PROTEIN C15ORF40"/>
    <property type="match status" value="1"/>
</dbReference>
<comment type="caution">
    <text evidence="2">The sequence shown here is derived from an EMBL/GenBank/DDBJ whole genome shotgun (WGS) entry which is preliminary data.</text>
</comment>
<dbReference type="NCBIfam" id="TIGR00251">
    <property type="entry name" value="DUF167 family protein"/>
    <property type="match status" value="1"/>
</dbReference>
<dbReference type="Pfam" id="PF02594">
    <property type="entry name" value="DUF167"/>
    <property type="match status" value="1"/>
</dbReference>
<dbReference type="SUPFAM" id="SSF69786">
    <property type="entry name" value="YggU-like"/>
    <property type="match status" value="1"/>
</dbReference>
<sequence length="73" mass="8188">MKIFVKVKTKAKIKKLIKIDETHYVISISAPPEKGKANKEIIKTLAKYFDISISKISIASGEKSKNKIINVDN</sequence>
<accession>A0A2M6YU52</accession>
<evidence type="ECO:0000313" key="2">
    <source>
        <dbReference type="EMBL" id="PIU37040.1"/>
    </source>
</evidence>
<organism evidence="2 3">
    <name type="scientific">Candidatus Roizmanbacteria bacterium CG07_land_8_20_14_0_80_34_15</name>
    <dbReference type="NCBI Taxonomy" id="1974849"/>
    <lineage>
        <taxon>Bacteria</taxon>
        <taxon>Candidatus Roizmaniibacteriota</taxon>
    </lineage>
</organism>
<dbReference type="EMBL" id="PEWY01000082">
    <property type="protein sequence ID" value="PIU37040.1"/>
    <property type="molecule type" value="Genomic_DNA"/>
</dbReference>
<protein>
    <submittedName>
        <fullName evidence="2">Uncharacterized protein</fullName>
    </submittedName>
</protein>
<dbReference type="PANTHER" id="PTHR13420:SF7">
    <property type="entry name" value="UPF0235 PROTEIN C15ORF40"/>
    <property type="match status" value="1"/>
</dbReference>